<evidence type="ECO:0000313" key="2">
    <source>
        <dbReference type="EMBL" id="MFM0715611.1"/>
    </source>
</evidence>
<dbReference type="SUPFAM" id="SSF117916">
    <property type="entry name" value="Fe-S cluster assembly (FSCA) domain-like"/>
    <property type="match status" value="1"/>
</dbReference>
<dbReference type="Pfam" id="PF01883">
    <property type="entry name" value="FeS_assembly_P"/>
    <property type="match status" value="1"/>
</dbReference>
<gene>
    <name evidence="2" type="ORF">PQQ73_04640</name>
</gene>
<dbReference type="EMBL" id="JAQQCL010000002">
    <property type="protein sequence ID" value="MFM0715611.1"/>
    <property type="molecule type" value="Genomic_DNA"/>
</dbReference>
<evidence type="ECO:0000313" key="3">
    <source>
        <dbReference type="Proteomes" id="UP001629392"/>
    </source>
</evidence>
<dbReference type="InterPro" id="IPR002744">
    <property type="entry name" value="MIP18-like"/>
</dbReference>
<comment type="caution">
    <text evidence="2">The sequence shown here is derived from an EMBL/GenBank/DDBJ whole genome shotgun (WGS) entry which is preliminary data.</text>
</comment>
<reference evidence="2 3" key="1">
    <citation type="journal article" date="2024" name="Chem. Sci.">
        <title>Discovery of megapolipeptins by genome mining of a Burkholderiales bacteria collection.</title>
        <authorList>
            <person name="Paulo B.S."/>
            <person name="Recchia M.J.J."/>
            <person name="Lee S."/>
            <person name="Fergusson C.H."/>
            <person name="Romanowski S.B."/>
            <person name="Hernandez A."/>
            <person name="Krull N."/>
            <person name="Liu D.Y."/>
            <person name="Cavanagh H."/>
            <person name="Bos A."/>
            <person name="Gray C.A."/>
            <person name="Murphy B.T."/>
            <person name="Linington R.G."/>
            <person name="Eustaquio A.S."/>
        </authorList>
    </citation>
    <scope>NUCLEOTIDE SEQUENCE [LARGE SCALE GENOMIC DNA]</scope>
    <source>
        <strain evidence="2 3">RL17-350-BIC-E</strain>
    </source>
</reference>
<dbReference type="Proteomes" id="UP001629392">
    <property type="component" value="Unassembled WGS sequence"/>
</dbReference>
<organism evidence="2 3">
    <name type="scientific">Paraburkholderia strydomiana</name>
    <dbReference type="NCBI Taxonomy" id="1245417"/>
    <lineage>
        <taxon>Bacteria</taxon>
        <taxon>Pseudomonadati</taxon>
        <taxon>Pseudomonadota</taxon>
        <taxon>Betaproteobacteria</taxon>
        <taxon>Burkholderiales</taxon>
        <taxon>Burkholderiaceae</taxon>
        <taxon>Paraburkholderia</taxon>
    </lineage>
</organism>
<dbReference type="RefSeq" id="WP_408152267.1">
    <property type="nucleotide sequence ID" value="NZ_JAQQCJ010000002.1"/>
</dbReference>
<evidence type="ECO:0000259" key="1">
    <source>
        <dbReference type="Pfam" id="PF01883"/>
    </source>
</evidence>
<protein>
    <submittedName>
        <fullName evidence="2">Iron-sulfur cluster assembly protein</fullName>
    </submittedName>
</protein>
<dbReference type="InterPro" id="IPR034904">
    <property type="entry name" value="FSCA_dom_sf"/>
</dbReference>
<feature type="domain" description="MIP18 family-like" evidence="1">
    <location>
        <begin position="23"/>
        <end position="94"/>
    </location>
</feature>
<accession>A0ABW9E9C4</accession>
<proteinExistence type="predicted"/>
<sequence length="293" mass="31798">MSTVPVFKALAAIASRIASERVAEVWARLETVADPELDESVTELGFVSGLEVDGGCVSIGFRLPTYWCAANFAYLMADDMRRSIADLSWVTSVTITLDEHMYATEINRGMAAGLSFQGTFGNDANGDVEDVRRIFQVKAFQRRQEALLTWLLAQGNEPSLLVRWRMAELSAVAITCTDDANAQRLIARYCERRFVVGRSVDEADHGGELAFVDTDGTPLNPDELEAYVRALRRVGINAEFNGALCRGLLAARYGKTGDAAPNVEIKPVHFVRTGGPKPGSAFALSRGACGAAE</sequence>
<dbReference type="Gene3D" id="3.30.300.130">
    <property type="entry name" value="Fe-S cluster assembly (FSCA)"/>
    <property type="match status" value="1"/>
</dbReference>
<name>A0ABW9E9C4_9BURK</name>
<keyword evidence="3" id="KW-1185">Reference proteome</keyword>